<evidence type="ECO:0000313" key="2">
    <source>
        <dbReference type="Proteomes" id="UP000238479"/>
    </source>
</evidence>
<dbReference type="AlphaFoldDB" id="A0A2P6PEH6"/>
<dbReference type="Gramene" id="PRQ20313">
    <property type="protein sequence ID" value="PRQ20313"/>
    <property type="gene ID" value="RchiOBHm_Chr7g0226831"/>
</dbReference>
<organism evidence="1 2">
    <name type="scientific">Rosa chinensis</name>
    <name type="common">China rose</name>
    <dbReference type="NCBI Taxonomy" id="74649"/>
    <lineage>
        <taxon>Eukaryota</taxon>
        <taxon>Viridiplantae</taxon>
        <taxon>Streptophyta</taxon>
        <taxon>Embryophyta</taxon>
        <taxon>Tracheophyta</taxon>
        <taxon>Spermatophyta</taxon>
        <taxon>Magnoliopsida</taxon>
        <taxon>eudicotyledons</taxon>
        <taxon>Gunneridae</taxon>
        <taxon>Pentapetalae</taxon>
        <taxon>rosids</taxon>
        <taxon>fabids</taxon>
        <taxon>Rosales</taxon>
        <taxon>Rosaceae</taxon>
        <taxon>Rosoideae</taxon>
        <taxon>Rosoideae incertae sedis</taxon>
        <taxon>Rosa</taxon>
    </lineage>
</organism>
<gene>
    <name evidence="1" type="ORF">RchiOBHm_Chr7g0226831</name>
</gene>
<evidence type="ECO:0000313" key="1">
    <source>
        <dbReference type="EMBL" id="PRQ20313.1"/>
    </source>
</evidence>
<proteinExistence type="predicted"/>
<reference evidence="1 2" key="1">
    <citation type="journal article" date="2018" name="Nat. Genet.">
        <title>The Rosa genome provides new insights in the design of modern roses.</title>
        <authorList>
            <person name="Bendahmane M."/>
        </authorList>
    </citation>
    <scope>NUCLEOTIDE SEQUENCE [LARGE SCALE GENOMIC DNA]</scope>
    <source>
        <strain evidence="2">cv. Old Blush</strain>
    </source>
</reference>
<protein>
    <submittedName>
        <fullName evidence="1">Uncharacterized protein</fullName>
    </submittedName>
</protein>
<name>A0A2P6PEH6_ROSCH</name>
<dbReference type="Proteomes" id="UP000238479">
    <property type="component" value="Chromosome 7"/>
</dbReference>
<comment type="caution">
    <text evidence="1">The sequence shown here is derived from an EMBL/GenBank/DDBJ whole genome shotgun (WGS) entry which is preliminary data.</text>
</comment>
<sequence>MTISAILLPVELCVWNTLARFWFLNRTNSSCTQKMIQKSSFPVLTVLELSRSRSL</sequence>
<dbReference type="EMBL" id="PDCK01000045">
    <property type="protein sequence ID" value="PRQ20313.1"/>
    <property type="molecule type" value="Genomic_DNA"/>
</dbReference>
<accession>A0A2P6PEH6</accession>
<keyword evidence="2" id="KW-1185">Reference proteome</keyword>